<organism evidence="7 8">
    <name type="scientific">Algimonas porphyrae</name>
    <dbReference type="NCBI Taxonomy" id="1128113"/>
    <lineage>
        <taxon>Bacteria</taxon>
        <taxon>Pseudomonadati</taxon>
        <taxon>Pseudomonadota</taxon>
        <taxon>Alphaproteobacteria</taxon>
        <taxon>Maricaulales</taxon>
        <taxon>Robiginitomaculaceae</taxon>
        <taxon>Algimonas</taxon>
    </lineage>
</organism>
<feature type="transmembrane region" description="Helical" evidence="6">
    <location>
        <begin position="337"/>
        <end position="361"/>
    </location>
</feature>
<dbReference type="InterPro" id="IPR004752">
    <property type="entry name" value="AmpG_permease/AT-1"/>
</dbReference>
<feature type="transmembrane region" description="Helical" evidence="6">
    <location>
        <begin position="463"/>
        <end position="483"/>
    </location>
</feature>
<evidence type="ECO:0000313" key="8">
    <source>
        <dbReference type="Proteomes" id="UP001161390"/>
    </source>
</evidence>
<gene>
    <name evidence="7" type="ORF">GCM10007854_15880</name>
</gene>
<feature type="transmembrane region" description="Helical" evidence="6">
    <location>
        <begin position="233"/>
        <end position="255"/>
    </location>
</feature>
<dbReference type="EMBL" id="BSNJ01000003">
    <property type="protein sequence ID" value="GLQ20633.1"/>
    <property type="molecule type" value="Genomic_DNA"/>
</dbReference>
<feature type="transmembrane region" description="Helical" evidence="6">
    <location>
        <begin position="525"/>
        <end position="545"/>
    </location>
</feature>
<evidence type="ECO:0000256" key="6">
    <source>
        <dbReference type="SAM" id="Phobius"/>
    </source>
</evidence>
<evidence type="ECO:0000256" key="1">
    <source>
        <dbReference type="ARBA" id="ARBA00004141"/>
    </source>
</evidence>
<dbReference type="Gene3D" id="1.20.1250.20">
    <property type="entry name" value="MFS general substrate transporter like domains"/>
    <property type="match status" value="2"/>
</dbReference>
<accession>A0ABQ5V1F5</accession>
<feature type="transmembrane region" description="Helical" evidence="6">
    <location>
        <begin position="125"/>
        <end position="149"/>
    </location>
</feature>
<comment type="subcellular location">
    <subcellularLocation>
        <location evidence="1">Membrane</location>
        <topology evidence="1">Multi-pass membrane protein</topology>
    </subcellularLocation>
</comment>
<feature type="transmembrane region" description="Helical" evidence="6">
    <location>
        <begin position="62"/>
        <end position="80"/>
    </location>
</feature>
<comment type="caution">
    <text evidence="7">The sequence shown here is derived from an EMBL/GenBank/DDBJ whole genome shotgun (WGS) entry which is preliminary data.</text>
</comment>
<sequence length="558" mass="59651">MTDMTAETVPAPKTKMSAALKLAFRDRQVLAMLILGLASGLPYAAVGGTLNAWLTTVGVKPTAIGLLSWAILAYSFKFMWAAALQSRRTPFGLKLGPRRTWMTIFLAAGVIGMFFLSLSNPPSSLGLIALISILIAIASASFDIVLAGWRIEAARDGTHLDILSSVEQFGYRIASMVGGFFALILADHVGWQPTFLMITGLLALTGFGIVLAKPTQIETAELDQSGIGGNLTAAQRTIGTLLVLAGWIIAFYMLADFMASALTDPENNSAQTFTRTRGPWVVGLTVIWLGVMSGILVWLNQRASAPPADAKAQSALMFALYSAIVEPMMELVGRLRWAAILILAVVLSYRFTDMIWGSFAYPFYLGENYGALGHTLTEVGFASKLMGVFATIFGIALGGLAMIRFGRMPVFFVGAVLAAATNLLFADLALGARFTDPVLMTLQIDHLFEAFGMDIRMARLTSVIALENIAVGLASAASVAYVSSIVSKRYAAVQYALLASLVMLLGTLGRPAIGQIIETDGFARAFVICAAFGGVASILALVEWIRVARESRRDRGAV</sequence>
<keyword evidence="5 6" id="KW-0472">Membrane</keyword>
<evidence type="ECO:0000256" key="2">
    <source>
        <dbReference type="ARBA" id="ARBA00022448"/>
    </source>
</evidence>
<evidence type="ECO:0000256" key="4">
    <source>
        <dbReference type="ARBA" id="ARBA00022989"/>
    </source>
</evidence>
<evidence type="ECO:0000256" key="3">
    <source>
        <dbReference type="ARBA" id="ARBA00022692"/>
    </source>
</evidence>
<reference evidence="7" key="1">
    <citation type="journal article" date="2014" name="Int. J. Syst. Evol. Microbiol.">
        <title>Complete genome of a new Firmicutes species belonging to the dominant human colonic microbiota ('Ruminococcus bicirculans') reveals two chromosomes and a selective capacity to utilize plant glucans.</title>
        <authorList>
            <consortium name="NISC Comparative Sequencing Program"/>
            <person name="Wegmann U."/>
            <person name="Louis P."/>
            <person name="Goesmann A."/>
            <person name="Henrissat B."/>
            <person name="Duncan S.H."/>
            <person name="Flint H.J."/>
        </authorList>
    </citation>
    <scope>NUCLEOTIDE SEQUENCE</scope>
    <source>
        <strain evidence="7">NBRC 108216</strain>
    </source>
</reference>
<feature type="transmembrane region" description="Helical" evidence="6">
    <location>
        <begin position="410"/>
        <end position="432"/>
    </location>
</feature>
<proteinExistence type="predicted"/>
<dbReference type="Proteomes" id="UP001161390">
    <property type="component" value="Unassembled WGS sequence"/>
</dbReference>
<dbReference type="InterPro" id="IPR036259">
    <property type="entry name" value="MFS_trans_sf"/>
</dbReference>
<keyword evidence="3 6" id="KW-0812">Transmembrane</keyword>
<dbReference type="PANTHER" id="PTHR12778:SF10">
    <property type="entry name" value="MAJOR FACILITATOR SUPERFAMILY DOMAIN-CONTAINING PROTEIN 3"/>
    <property type="match status" value="1"/>
</dbReference>
<name>A0ABQ5V1F5_9PROT</name>
<dbReference type="SUPFAM" id="SSF103473">
    <property type="entry name" value="MFS general substrate transporter"/>
    <property type="match status" value="2"/>
</dbReference>
<protein>
    <submittedName>
        <fullName evidence="7">MFS transporter</fullName>
    </submittedName>
</protein>
<feature type="transmembrane region" description="Helical" evidence="6">
    <location>
        <begin position="192"/>
        <end position="212"/>
    </location>
</feature>
<reference evidence="7" key="2">
    <citation type="submission" date="2023-01" db="EMBL/GenBank/DDBJ databases">
        <title>Draft genome sequence of Algimonas porphyrae strain NBRC 108216.</title>
        <authorList>
            <person name="Sun Q."/>
            <person name="Mori K."/>
        </authorList>
    </citation>
    <scope>NUCLEOTIDE SEQUENCE</scope>
    <source>
        <strain evidence="7">NBRC 108216</strain>
    </source>
</reference>
<feature type="transmembrane region" description="Helical" evidence="6">
    <location>
        <begin position="495"/>
        <end position="513"/>
    </location>
</feature>
<keyword evidence="2" id="KW-0813">Transport</keyword>
<keyword evidence="4 6" id="KW-1133">Transmembrane helix</keyword>
<feature type="transmembrane region" description="Helical" evidence="6">
    <location>
        <begin position="280"/>
        <end position="299"/>
    </location>
</feature>
<feature type="transmembrane region" description="Helical" evidence="6">
    <location>
        <begin position="381"/>
        <end position="403"/>
    </location>
</feature>
<feature type="transmembrane region" description="Helical" evidence="6">
    <location>
        <begin position="29"/>
        <end position="50"/>
    </location>
</feature>
<dbReference type="PANTHER" id="PTHR12778">
    <property type="entry name" value="SOLUTE CARRIER FAMILY 33 ACETYL-COA TRANSPORTER -RELATED"/>
    <property type="match status" value="1"/>
</dbReference>
<feature type="transmembrane region" description="Helical" evidence="6">
    <location>
        <begin position="101"/>
        <end position="119"/>
    </location>
</feature>
<evidence type="ECO:0000256" key="5">
    <source>
        <dbReference type="ARBA" id="ARBA00023136"/>
    </source>
</evidence>
<dbReference type="RefSeq" id="WP_284371385.1">
    <property type="nucleotide sequence ID" value="NZ_BSNJ01000003.1"/>
</dbReference>
<keyword evidence="8" id="KW-1185">Reference proteome</keyword>
<evidence type="ECO:0000313" key="7">
    <source>
        <dbReference type="EMBL" id="GLQ20633.1"/>
    </source>
</evidence>
<feature type="transmembrane region" description="Helical" evidence="6">
    <location>
        <begin position="169"/>
        <end position="186"/>
    </location>
</feature>